<accession>A0A226HT28</accession>
<feature type="domain" description="Glycosyltransferase subfamily 4-like N-terminal" evidence="2">
    <location>
        <begin position="12"/>
        <end position="113"/>
    </location>
</feature>
<gene>
    <name evidence="3" type="ORF">B0A75_15850</name>
</gene>
<dbReference type="InterPro" id="IPR001296">
    <property type="entry name" value="Glyco_trans_1"/>
</dbReference>
<dbReference type="AlphaFoldDB" id="A0A226HT28"/>
<proteinExistence type="predicted"/>
<protein>
    <submittedName>
        <fullName evidence="3">Alpha-1,4-N-acetylgalactosamine transferase</fullName>
    </submittedName>
</protein>
<dbReference type="Pfam" id="PF13439">
    <property type="entry name" value="Glyco_transf_4"/>
    <property type="match status" value="1"/>
</dbReference>
<dbReference type="EMBL" id="MUHA01000025">
    <property type="protein sequence ID" value="OXA97437.1"/>
    <property type="molecule type" value="Genomic_DNA"/>
</dbReference>
<evidence type="ECO:0000313" key="4">
    <source>
        <dbReference type="Proteomes" id="UP000198336"/>
    </source>
</evidence>
<dbReference type="PANTHER" id="PTHR12526">
    <property type="entry name" value="GLYCOSYLTRANSFERASE"/>
    <property type="match status" value="1"/>
</dbReference>
<sequence length="356" mass="40870">MRVVQIVDSLQMGGAERMAVNYANALSKEVTFSGLIVTRKEGQLFDQINENVSYLFLNKKGKVDFKAVLKLRRYILNNRIEIIHAHSTSFFSAVLVKLTLPRTKIFWHDHFGNRAVESKSKNKMLIFCSFFFASIFAANLQLEDWSKKNMFCKNVFFIPNFILDTKDNLQTTKLKGILGRRIVFLANLKEPKNHILMLKAFQNLRLQESGWTLHLIGKDCFDSYSAYLKEFVKFNSLESYIHLYGERNDIKYILAQSSIGVLVSTNEGFPITLLEYASEKLAVLSSNVGYCSQIIENGFNGLLFDPLDFLELKDQLKLLTNDEVLRTTLAENFSKSAAKEYSKEAVIKKVIQLYKN</sequence>
<reference evidence="3 4" key="1">
    <citation type="submission" date="2016-11" db="EMBL/GenBank/DDBJ databases">
        <title>Whole genomes of Flavobacteriaceae.</title>
        <authorList>
            <person name="Stine C."/>
            <person name="Li C."/>
            <person name="Tadesse D."/>
        </authorList>
    </citation>
    <scope>NUCLEOTIDE SEQUENCE [LARGE SCALE GENOMIC DNA]</scope>
    <source>
        <strain evidence="3 4">CCUG 59446</strain>
    </source>
</reference>
<organism evidence="3 4">
    <name type="scientific">Flavobacterium oncorhynchi</name>
    <dbReference type="NCBI Taxonomy" id="728056"/>
    <lineage>
        <taxon>Bacteria</taxon>
        <taxon>Pseudomonadati</taxon>
        <taxon>Bacteroidota</taxon>
        <taxon>Flavobacteriia</taxon>
        <taxon>Flavobacteriales</taxon>
        <taxon>Flavobacteriaceae</taxon>
        <taxon>Flavobacterium</taxon>
    </lineage>
</organism>
<comment type="caution">
    <text evidence="3">The sequence shown here is derived from an EMBL/GenBank/DDBJ whole genome shotgun (WGS) entry which is preliminary data.</text>
</comment>
<keyword evidence="3" id="KW-0808">Transferase</keyword>
<dbReference type="SUPFAM" id="SSF53756">
    <property type="entry name" value="UDP-Glycosyltransferase/glycogen phosphorylase"/>
    <property type="match status" value="1"/>
</dbReference>
<dbReference type="GO" id="GO:0016757">
    <property type="term" value="F:glycosyltransferase activity"/>
    <property type="evidence" value="ECO:0007669"/>
    <property type="project" value="InterPro"/>
</dbReference>
<dbReference type="RefSeq" id="WP_089055272.1">
    <property type="nucleotide sequence ID" value="NZ_MUHA01000025.1"/>
</dbReference>
<evidence type="ECO:0000259" key="2">
    <source>
        <dbReference type="Pfam" id="PF13439"/>
    </source>
</evidence>
<dbReference type="Gene3D" id="3.40.50.2000">
    <property type="entry name" value="Glycogen Phosphorylase B"/>
    <property type="match status" value="2"/>
</dbReference>
<dbReference type="Proteomes" id="UP000198336">
    <property type="component" value="Unassembled WGS sequence"/>
</dbReference>
<dbReference type="Pfam" id="PF00534">
    <property type="entry name" value="Glycos_transf_1"/>
    <property type="match status" value="1"/>
</dbReference>
<evidence type="ECO:0000313" key="3">
    <source>
        <dbReference type="EMBL" id="OXA97437.1"/>
    </source>
</evidence>
<keyword evidence="4" id="KW-1185">Reference proteome</keyword>
<dbReference type="InterPro" id="IPR028098">
    <property type="entry name" value="Glyco_trans_4-like_N"/>
</dbReference>
<name>A0A226HT28_9FLAO</name>
<evidence type="ECO:0000259" key="1">
    <source>
        <dbReference type="Pfam" id="PF00534"/>
    </source>
</evidence>
<feature type="domain" description="Glycosyl transferase family 1" evidence="1">
    <location>
        <begin position="181"/>
        <end position="332"/>
    </location>
</feature>